<dbReference type="InterPro" id="IPR000944">
    <property type="entry name" value="Tscrpt_reg_Rrf2"/>
</dbReference>
<dbReference type="NCBIfam" id="TIGR00738">
    <property type="entry name" value="rrf2_super"/>
    <property type="match status" value="1"/>
</dbReference>
<dbReference type="PANTHER" id="PTHR33221">
    <property type="entry name" value="WINGED HELIX-TURN-HELIX TRANSCRIPTIONAL REGULATOR, RRF2 FAMILY"/>
    <property type="match status" value="1"/>
</dbReference>
<dbReference type="InterPro" id="IPR036390">
    <property type="entry name" value="WH_DNA-bd_sf"/>
</dbReference>
<name>A0ABW4LTN0_9BACI</name>
<dbReference type="PROSITE" id="PS01332">
    <property type="entry name" value="HTH_RRF2_1"/>
    <property type="match status" value="1"/>
</dbReference>
<dbReference type="PROSITE" id="PS51197">
    <property type="entry name" value="HTH_RRF2_2"/>
    <property type="match status" value="1"/>
</dbReference>
<proteinExistence type="predicted"/>
<organism evidence="1 2">
    <name type="scientific">Bacillus salitolerans</name>
    <dbReference type="NCBI Taxonomy" id="1437434"/>
    <lineage>
        <taxon>Bacteria</taxon>
        <taxon>Bacillati</taxon>
        <taxon>Bacillota</taxon>
        <taxon>Bacilli</taxon>
        <taxon>Bacillales</taxon>
        <taxon>Bacillaceae</taxon>
        <taxon>Bacillus</taxon>
    </lineage>
</organism>
<evidence type="ECO:0000313" key="1">
    <source>
        <dbReference type="EMBL" id="MFD1738487.1"/>
    </source>
</evidence>
<dbReference type="PANTHER" id="PTHR33221:SF15">
    <property type="entry name" value="HTH-TYPE TRANSCRIPTIONAL REGULATOR YWGB-RELATED"/>
    <property type="match status" value="1"/>
</dbReference>
<keyword evidence="2" id="KW-1185">Reference proteome</keyword>
<dbReference type="EMBL" id="JBHUEM010000045">
    <property type="protein sequence ID" value="MFD1738487.1"/>
    <property type="molecule type" value="Genomic_DNA"/>
</dbReference>
<dbReference type="InterPro" id="IPR036388">
    <property type="entry name" value="WH-like_DNA-bd_sf"/>
</dbReference>
<dbReference type="InterPro" id="IPR030489">
    <property type="entry name" value="TR_Rrf2-type_CS"/>
</dbReference>
<reference evidence="2" key="1">
    <citation type="journal article" date="2019" name="Int. J. Syst. Evol. Microbiol.">
        <title>The Global Catalogue of Microorganisms (GCM) 10K type strain sequencing project: providing services to taxonomists for standard genome sequencing and annotation.</title>
        <authorList>
            <consortium name="The Broad Institute Genomics Platform"/>
            <consortium name="The Broad Institute Genome Sequencing Center for Infectious Disease"/>
            <person name="Wu L."/>
            <person name="Ma J."/>
        </authorList>
    </citation>
    <scope>NUCLEOTIDE SEQUENCE [LARGE SCALE GENOMIC DNA]</scope>
    <source>
        <strain evidence="2">CCUG 49339</strain>
    </source>
</reference>
<sequence length="167" mass="18591">MKNSLSYEYALHSLIAMALLPEHMNITIKQLSFMLGVTNTYLAKIFTQLGKAGLISTSLGSKGGISLAIPAEDITFYDVYSAINGKGHMFQCANIRGLSRGLEVLPGMCEVHSTIWEAEKQMFDRLKMTTIKDMATIAMKNNKLEDENTRYALVKQLITAYEDSLNN</sequence>
<dbReference type="SUPFAM" id="SSF46785">
    <property type="entry name" value="Winged helix' DNA-binding domain"/>
    <property type="match status" value="1"/>
</dbReference>
<dbReference type="RefSeq" id="WP_377929692.1">
    <property type="nucleotide sequence ID" value="NZ_JBHUEM010000045.1"/>
</dbReference>
<comment type="caution">
    <text evidence="1">The sequence shown here is derived from an EMBL/GenBank/DDBJ whole genome shotgun (WGS) entry which is preliminary data.</text>
</comment>
<protein>
    <submittedName>
        <fullName evidence="1">Rrf2 family transcriptional regulator</fullName>
    </submittedName>
</protein>
<evidence type="ECO:0000313" key="2">
    <source>
        <dbReference type="Proteomes" id="UP001597214"/>
    </source>
</evidence>
<gene>
    <name evidence="1" type="ORF">ACFSCX_18355</name>
</gene>
<dbReference type="Gene3D" id="1.10.10.10">
    <property type="entry name" value="Winged helix-like DNA-binding domain superfamily/Winged helix DNA-binding domain"/>
    <property type="match status" value="1"/>
</dbReference>
<dbReference type="Proteomes" id="UP001597214">
    <property type="component" value="Unassembled WGS sequence"/>
</dbReference>
<accession>A0ABW4LTN0</accession>
<dbReference type="Pfam" id="PF02082">
    <property type="entry name" value="Rrf2"/>
    <property type="match status" value="1"/>
</dbReference>